<protein>
    <submittedName>
        <fullName evidence="2">Uncharacterized protein</fullName>
    </submittedName>
</protein>
<evidence type="ECO:0000256" key="1">
    <source>
        <dbReference type="SAM" id="MobiDB-lite"/>
    </source>
</evidence>
<reference evidence="3" key="1">
    <citation type="submission" date="2010-08" db="EMBL/GenBank/DDBJ databases">
        <authorList>
            <consortium name="Caenorhabditis japonica Sequencing Consortium"/>
            <person name="Wilson R.K."/>
        </authorList>
    </citation>
    <scope>NUCLEOTIDE SEQUENCE [LARGE SCALE GENOMIC DNA]</scope>
    <source>
        <strain evidence="3">DF5081</strain>
    </source>
</reference>
<feature type="region of interest" description="Disordered" evidence="1">
    <location>
        <begin position="1"/>
        <end position="21"/>
    </location>
</feature>
<keyword evidence="3" id="KW-1185">Reference proteome</keyword>
<dbReference type="EnsemblMetazoa" id="CJA35798.1">
    <property type="protein sequence ID" value="CJA35798.1"/>
    <property type="gene ID" value="WBGene00211645"/>
</dbReference>
<proteinExistence type="predicted"/>
<reference evidence="2" key="2">
    <citation type="submission" date="2022-06" db="UniProtKB">
        <authorList>
            <consortium name="EnsemblMetazoa"/>
        </authorList>
    </citation>
    <scope>IDENTIFICATION</scope>
    <source>
        <strain evidence="2">DF5081</strain>
    </source>
</reference>
<accession>A0A8R1IGN6</accession>
<evidence type="ECO:0000313" key="3">
    <source>
        <dbReference type="Proteomes" id="UP000005237"/>
    </source>
</evidence>
<organism evidence="2 3">
    <name type="scientific">Caenorhabditis japonica</name>
    <dbReference type="NCBI Taxonomy" id="281687"/>
    <lineage>
        <taxon>Eukaryota</taxon>
        <taxon>Metazoa</taxon>
        <taxon>Ecdysozoa</taxon>
        <taxon>Nematoda</taxon>
        <taxon>Chromadorea</taxon>
        <taxon>Rhabditida</taxon>
        <taxon>Rhabditina</taxon>
        <taxon>Rhabditomorpha</taxon>
        <taxon>Rhabditoidea</taxon>
        <taxon>Rhabditidae</taxon>
        <taxon>Peloderinae</taxon>
        <taxon>Caenorhabditis</taxon>
    </lineage>
</organism>
<dbReference type="AlphaFoldDB" id="A0A8R1IGN6"/>
<dbReference type="Proteomes" id="UP000005237">
    <property type="component" value="Unassembled WGS sequence"/>
</dbReference>
<name>A0A8R1IGN6_CAEJA</name>
<sequence>MYVSDVGYGRKRQKRQTSSPSSALISLRLFEELEAVRMTFLLSRKLAFLSVHCTPCSSIHSSPDLIGNVESNFWFSSRGETFHGVKIPFDASHPISIAQQE</sequence>
<evidence type="ECO:0000313" key="2">
    <source>
        <dbReference type="EnsemblMetazoa" id="CJA35798.1"/>
    </source>
</evidence>